<dbReference type="SMART" id="SM01285">
    <property type="entry name" value="FACT-Spt16_Nlob"/>
    <property type="match status" value="1"/>
</dbReference>
<feature type="compositionally biased region" description="Polar residues" evidence="2">
    <location>
        <begin position="617"/>
        <end position="630"/>
    </location>
</feature>
<dbReference type="InterPro" id="IPR029149">
    <property type="entry name" value="Creatin/AminoP/Spt16_N"/>
</dbReference>
<feature type="region of interest" description="Disordered" evidence="2">
    <location>
        <begin position="486"/>
        <end position="505"/>
    </location>
</feature>
<comment type="subunit">
    <text evidence="1">Component of the FACT complex.</text>
</comment>
<dbReference type="InterPro" id="IPR000994">
    <property type="entry name" value="Pept_M24"/>
</dbReference>
<comment type="function">
    <text evidence="1">Component of the FACT complex, a general chromatin factor that acts to reorganize nucleosomes. The FACT complex is involved in multiple processes that require DNA as a template such as mRNA elongation, DNA replication and DNA repair. During transcription elongation the FACT complex acts as a histone chaperone that both destabilizes and restores nucleosomal structure. It facilitates the passage of RNA polymerase II and transcription by promoting the dissociation of one histone H2A-H2B dimer from the nucleosome, then subsequently promotes the reestablishment of the nucleosome following the passage of RNA polymerase II.</text>
</comment>
<dbReference type="Pfam" id="PF14826">
    <property type="entry name" value="FACT-Spt16_Nlob"/>
    <property type="match status" value="1"/>
</dbReference>
<dbReference type="InterPro" id="IPR036005">
    <property type="entry name" value="Creatinase/aminopeptidase-like"/>
</dbReference>
<dbReference type="FunFam" id="3.90.230.10:FF:000005">
    <property type="entry name" value="FACT complex subunit spt16"/>
    <property type="match status" value="1"/>
</dbReference>
<keyword evidence="3" id="KW-1133">Transmembrane helix</keyword>
<dbReference type="GO" id="GO:0035101">
    <property type="term" value="C:FACT complex"/>
    <property type="evidence" value="ECO:0007669"/>
    <property type="project" value="UniProtKB-UniRule"/>
</dbReference>
<gene>
    <name evidence="5" type="primary">SPT16_1</name>
    <name evidence="5" type="ORF">PGTUg99_001023</name>
</gene>
<keyword evidence="3" id="KW-0472">Membrane</keyword>
<evidence type="ECO:0000256" key="2">
    <source>
        <dbReference type="SAM" id="MobiDB-lite"/>
    </source>
</evidence>
<dbReference type="Gene3D" id="3.90.230.10">
    <property type="entry name" value="Creatinase/methionine aminopeptidase superfamily"/>
    <property type="match status" value="1"/>
</dbReference>
<keyword evidence="3" id="KW-0812">Transmembrane</keyword>
<dbReference type="GO" id="GO:0006260">
    <property type="term" value="P:DNA replication"/>
    <property type="evidence" value="ECO:0007669"/>
    <property type="project" value="UniProtKB-KW"/>
</dbReference>
<keyword evidence="1" id="KW-0227">DNA damage</keyword>
<keyword evidence="1" id="KW-0539">Nucleus</keyword>
<comment type="subcellular location">
    <subcellularLocation>
        <location evidence="1">Nucleus</location>
    </subcellularLocation>
    <subcellularLocation>
        <location evidence="1">Chromosome</location>
    </subcellularLocation>
</comment>
<dbReference type="InterPro" id="IPR040258">
    <property type="entry name" value="Spt16"/>
</dbReference>
<dbReference type="Gene3D" id="3.40.350.10">
    <property type="entry name" value="Creatinase/prolidase N-terminal domain"/>
    <property type="match status" value="1"/>
</dbReference>
<dbReference type="AlphaFoldDB" id="A0A5B0LIM5"/>
<protein>
    <recommendedName>
        <fullName evidence="1">FACT complex subunit</fullName>
    </recommendedName>
</protein>
<evidence type="ECO:0000313" key="6">
    <source>
        <dbReference type="Proteomes" id="UP000325313"/>
    </source>
</evidence>
<reference evidence="5 6" key="1">
    <citation type="submission" date="2019-05" db="EMBL/GenBank/DDBJ databases">
        <title>Emergence of the Ug99 lineage of the wheat stem rust pathogen through somatic hybridization.</title>
        <authorList>
            <person name="Li F."/>
            <person name="Upadhyaya N.M."/>
            <person name="Sperschneider J."/>
            <person name="Matny O."/>
            <person name="Nguyen-Phuc H."/>
            <person name="Mago R."/>
            <person name="Raley C."/>
            <person name="Miller M.E."/>
            <person name="Silverstein K.A.T."/>
            <person name="Henningsen E."/>
            <person name="Hirsch C.D."/>
            <person name="Visser B."/>
            <person name="Pretorius Z.A."/>
            <person name="Steffenson B.J."/>
            <person name="Schwessinger B."/>
            <person name="Dodds P.N."/>
            <person name="Figueroa M."/>
        </authorList>
    </citation>
    <scope>NUCLEOTIDE SEQUENCE [LARGE SCALE GENOMIC DNA]</scope>
    <source>
        <strain evidence="5 6">Ug99</strain>
    </source>
</reference>
<dbReference type="PANTHER" id="PTHR13980:SF15">
    <property type="entry name" value="FACT COMPLEX SUBUNIT SPT16"/>
    <property type="match status" value="1"/>
</dbReference>
<name>A0A5B0LIM5_PUCGR</name>
<dbReference type="InterPro" id="IPR029148">
    <property type="entry name" value="FACT-SPT16_Nlobe"/>
</dbReference>
<feature type="domain" description="FACT complex subunit SPT16 N-terminal lobe" evidence="4">
    <location>
        <begin position="11"/>
        <end position="176"/>
    </location>
</feature>
<accession>A0A5B0LIM5</accession>
<dbReference type="GO" id="GO:0006281">
    <property type="term" value="P:DNA repair"/>
    <property type="evidence" value="ECO:0007669"/>
    <property type="project" value="UniProtKB-UniRule"/>
</dbReference>
<dbReference type="GO" id="GO:0006368">
    <property type="term" value="P:transcription elongation by RNA polymerase II"/>
    <property type="evidence" value="ECO:0007669"/>
    <property type="project" value="TreeGrafter"/>
</dbReference>
<dbReference type="Proteomes" id="UP000325313">
    <property type="component" value="Unassembled WGS sequence"/>
</dbReference>
<dbReference type="GO" id="GO:0031491">
    <property type="term" value="F:nucleosome binding"/>
    <property type="evidence" value="ECO:0007669"/>
    <property type="project" value="TreeGrafter"/>
</dbReference>
<feature type="region of interest" description="Disordered" evidence="2">
    <location>
        <begin position="455"/>
        <end position="474"/>
    </location>
</feature>
<comment type="similarity">
    <text evidence="1">Belongs to the peptidase M24 family. SPT16 subfamily.</text>
</comment>
<feature type="transmembrane region" description="Helical" evidence="3">
    <location>
        <begin position="60"/>
        <end position="82"/>
    </location>
</feature>
<dbReference type="EMBL" id="VDEP01000528">
    <property type="protein sequence ID" value="KAA1063733.1"/>
    <property type="molecule type" value="Genomic_DNA"/>
</dbReference>
<proteinExistence type="inferred from homology"/>
<dbReference type="SUPFAM" id="SSF55920">
    <property type="entry name" value="Creatinase/aminopeptidase"/>
    <property type="match status" value="1"/>
</dbReference>
<keyword evidence="1" id="KW-0235">DNA replication</keyword>
<keyword evidence="1" id="KW-0158">Chromosome</keyword>
<feature type="compositionally biased region" description="Basic and acidic residues" evidence="2">
    <location>
        <begin position="597"/>
        <end position="616"/>
    </location>
</feature>
<keyword evidence="1" id="KW-0804">Transcription</keyword>
<evidence type="ECO:0000256" key="3">
    <source>
        <dbReference type="SAM" id="Phobius"/>
    </source>
</evidence>
<feature type="region of interest" description="Disordered" evidence="2">
    <location>
        <begin position="597"/>
        <end position="630"/>
    </location>
</feature>
<organism evidence="5 6">
    <name type="scientific">Puccinia graminis f. sp. tritici</name>
    <dbReference type="NCBI Taxonomy" id="56615"/>
    <lineage>
        <taxon>Eukaryota</taxon>
        <taxon>Fungi</taxon>
        <taxon>Dikarya</taxon>
        <taxon>Basidiomycota</taxon>
        <taxon>Pucciniomycotina</taxon>
        <taxon>Pucciniomycetes</taxon>
        <taxon>Pucciniales</taxon>
        <taxon>Pucciniaceae</taxon>
        <taxon>Puccinia</taxon>
    </lineage>
</organism>
<sequence length="630" mass="70686">MWPNSRVEGGLDVQFFHSRIESFIKSWKSADGPETGDLQSCGGILMGEGSLRSGNRPLHVFLFGDMLIGSLIFITPTTVTFFCSTRQAEILTPLTKLHCNEFDSSDGLNIDVRVIVRPPDPNKGDSWMRHLLACVEAVISNSERIGRMSQDKSLAGWLAFLKSEGKYALYQEAAVISDEVSVILAIQHPQEIKLTEIACQMSHQLMSCLFDQIISLVKSDRDITNEEVGQLIRAKHKNGNMWEGATFEPNFDRGDACLRIFPVVRSNGKYSFRKSDPHAAERLGNTGIFLTGLGIQYKSYCSYIRRTLMVDPHPTQQDNYSYLLELRGFALGQLKEGVTGHQVYASIKRKVKVDRPGIRLPKSFGSSLGVDPHNPLLNLNRNCFSVLKRNMVFSLSLGFLNIEDPFDAEKTYSLHIADTVRIGKTRAKILCDGLNLSSEITFFLNTDPLEFDRVKGEDVGHDSGEEESIEGSDILSKRSGSFDEEWDNAKRQKLAPAGAPSSDEPDCMYTHSESDVDIKPRVTNEDSVARNLVGVVNAQGQARRTIKMEARDVDQRLDVLKHAEESMMKGLGDIENKLNDFKTQVKQNFAELRKWAATDNRTEPERRTLKIEEESTTKNSETFQETGKLE</sequence>
<keyword evidence="1" id="KW-0234">DNA repair</keyword>
<evidence type="ECO:0000256" key="1">
    <source>
        <dbReference type="RuleBase" id="RU367052"/>
    </source>
</evidence>
<keyword evidence="1" id="KW-0805">Transcription regulation</keyword>
<comment type="caution">
    <text evidence="5">The sequence shown here is derived from an EMBL/GenBank/DDBJ whole genome shotgun (WGS) entry which is preliminary data.</text>
</comment>
<dbReference type="Pfam" id="PF00557">
    <property type="entry name" value="Peptidase_M24"/>
    <property type="match status" value="1"/>
</dbReference>
<evidence type="ECO:0000313" key="5">
    <source>
        <dbReference type="EMBL" id="KAA1063733.1"/>
    </source>
</evidence>
<evidence type="ECO:0000259" key="4">
    <source>
        <dbReference type="SMART" id="SM01285"/>
    </source>
</evidence>
<dbReference type="PANTHER" id="PTHR13980">
    <property type="entry name" value="CDC68 RELATED"/>
    <property type="match status" value="1"/>
</dbReference>